<dbReference type="AlphaFoldDB" id="I1S5Y8"/>
<reference evidence="3 4" key="2">
    <citation type="journal article" date="2010" name="Nature">
        <title>Comparative genomics reveals mobile pathogenicity chromosomes in Fusarium.</title>
        <authorList>
            <person name="Ma L.J."/>
            <person name="van der Does H.C."/>
            <person name="Borkovich K.A."/>
            <person name="Coleman J.J."/>
            <person name="Daboussi M.J."/>
            <person name="Di Pietro A."/>
            <person name="Dufresne M."/>
            <person name="Freitag M."/>
            <person name="Grabherr M."/>
            <person name="Henrissat B."/>
            <person name="Houterman P.M."/>
            <person name="Kang S."/>
            <person name="Shim W.B."/>
            <person name="Woloshuk C."/>
            <person name="Xie X."/>
            <person name="Xu J.R."/>
            <person name="Antoniw J."/>
            <person name="Baker S.E."/>
            <person name="Bluhm B.H."/>
            <person name="Breakspear A."/>
            <person name="Brown D.W."/>
            <person name="Butchko R.A."/>
            <person name="Chapman S."/>
            <person name="Coulson R."/>
            <person name="Coutinho P.M."/>
            <person name="Danchin E.G."/>
            <person name="Diener A."/>
            <person name="Gale L.R."/>
            <person name="Gardiner D.M."/>
            <person name="Goff S."/>
            <person name="Hammond-Kosack K.E."/>
            <person name="Hilburn K."/>
            <person name="Hua-Van A."/>
            <person name="Jonkers W."/>
            <person name="Kazan K."/>
            <person name="Kodira C.D."/>
            <person name="Koehrsen M."/>
            <person name="Kumar L."/>
            <person name="Lee Y.H."/>
            <person name="Li L."/>
            <person name="Manners J.M."/>
            <person name="Miranda-Saavedra D."/>
            <person name="Mukherjee M."/>
            <person name="Park G."/>
            <person name="Park J."/>
            <person name="Park S.Y."/>
            <person name="Proctor R.H."/>
            <person name="Regev A."/>
            <person name="Ruiz-Roldan M.C."/>
            <person name="Sain D."/>
            <person name="Sakthikumar S."/>
            <person name="Sykes S."/>
            <person name="Schwartz D.C."/>
            <person name="Turgeon B.G."/>
            <person name="Wapinski I."/>
            <person name="Yoder O."/>
            <person name="Young S."/>
            <person name="Zeng Q."/>
            <person name="Zhou S."/>
            <person name="Galagan J."/>
            <person name="Cuomo C.A."/>
            <person name="Kistler H.C."/>
            <person name="Rep M."/>
        </authorList>
    </citation>
    <scope>GENOME REANNOTATION</scope>
    <source>
        <strain evidence="4">ATCC MYA-4620 / CBS 123657 / FGSC 9075 / NRRL 31084 / PH-1</strain>
        <strain evidence="3">PH-1 / ATCC MYA-4620 / FGSC 9075 / NRRL 31084</strain>
    </source>
</reference>
<reference evidence="2 4" key="3">
    <citation type="journal article" date="2015" name="BMC Genomics">
        <title>The completed genome sequence of the pathogenic ascomycete fungus Fusarium graminearum.</title>
        <authorList>
            <person name="King R."/>
            <person name="Urban M."/>
            <person name="Hammond-Kosack M.C."/>
            <person name="Hassani-Pak K."/>
            <person name="Hammond-Kosack K.E."/>
        </authorList>
    </citation>
    <scope>NUCLEOTIDE SEQUENCE [LARGE SCALE GENOMIC DNA]</scope>
    <source>
        <strain evidence="4">ATCC MYA-4620 / CBS 123657 / FGSC 9075 / NRRL 31084 / PH-1</strain>
        <strain evidence="2">PH-1</strain>
    </source>
</reference>
<accession>I1S5Y8</accession>
<dbReference type="KEGG" id="fgr:FGSG_12259"/>
<dbReference type="HOGENOM" id="CLU_2210301_0_0_1"/>
<dbReference type="EnsemblFungi" id="CEF79428">
    <property type="protein sequence ID" value="CEF79428"/>
    <property type="gene ID" value="FGRRES_12259"/>
</dbReference>
<dbReference type="RefSeq" id="XP_011321181.1">
    <property type="nucleotide sequence ID" value="XM_011322879.1"/>
</dbReference>
<feature type="signal peptide" evidence="1">
    <location>
        <begin position="1"/>
        <end position="25"/>
    </location>
</feature>
<dbReference type="InParanoid" id="I1S5Y8"/>
<proteinExistence type="predicted"/>
<reference evidence="3 4" key="1">
    <citation type="journal article" date="2007" name="Science">
        <title>The Fusarium graminearum genome reveals a link between localized polymorphism and pathogen specialization.</title>
        <authorList>
            <person name="Cuomo C.A."/>
            <person name="Gueldener U."/>
            <person name="Xu J.-R."/>
            <person name="Trail F."/>
            <person name="Turgeon B.G."/>
            <person name="Di Pietro A."/>
            <person name="Walton J.D."/>
            <person name="Ma L.-J."/>
            <person name="Baker S.E."/>
            <person name="Rep M."/>
            <person name="Adam G."/>
            <person name="Antoniw J."/>
            <person name="Baldwin T."/>
            <person name="Calvo S.E."/>
            <person name="Chang Y.-L."/>
            <person name="DeCaprio D."/>
            <person name="Gale L.R."/>
            <person name="Gnerre S."/>
            <person name="Goswami R.S."/>
            <person name="Hammond-Kosack K."/>
            <person name="Harris L.J."/>
            <person name="Hilburn K."/>
            <person name="Kennell J.C."/>
            <person name="Kroken S."/>
            <person name="Magnuson J.K."/>
            <person name="Mannhaupt G."/>
            <person name="Mauceli E.W."/>
            <person name="Mewes H.-W."/>
            <person name="Mitterbauer R."/>
            <person name="Muehlbauer G."/>
            <person name="Muensterkoetter M."/>
            <person name="Nelson D."/>
            <person name="O'Donnell K."/>
            <person name="Ouellet T."/>
            <person name="Qi W."/>
            <person name="Quesneville H."/>
            <person name="Roncero M.I.G."/>
            <person name="Seong K.-Y."/>
            <person name="Tetko I.V."/>
            <person name="Urban M."/>
            <person name="Waalwijk C."/>
            <person name="Ward T.J."/>
            <person name="Yao J."/>
            <person name="Birren B.W."/>
            <person name="Kistler H.C."/>
        </authorList>
    </citation>
    <scope>NUCLEOTIDE SEQUENCE [LARGE SCALE GENOMIC DNA]</scope>
    <source>
        <strain evidence="4">ATCC MYA-4620 / CBS 123657 / FGSC 9075 / NRRL 31084 / PH-1</strain>
        <strain evidence="3">PH-1 / ATCC MYA-4620 / FGSC 9075 / NRRL 31084</strain>
    </source>
</reference>
<dbReference type="EMBL" id="HG970333">
    <property type="protein sequence ID" value="CEF79428.1"/>
    <property type="molecule type" value="Genomic_DNA"/>
</dbReference>
<evidence type="ECO:0000313" key="2">
    <source>
        <dbReference type="EMBL" id="CEF79428.1"/>
    </source>
</evidence>
<keyword evidence="1" id="KW-0732">Signal</keyword>
<evidence type="ECO:0000313" key="4">
    <source>
        <dbReference type="Proteomes" id="UP000070720"/>
    </source>
</evidence>
<dbReference type="Proteomes" id="UP000070720">
    <property type="component" value="Chromosome 2"/>
</dbReference>
<keyword evidence="4" id="KW-1185">Reference proteome</keyword>
<evidence type="ECO:0000313" key="3">
    <source>
        <dbReference type="EnsemblFungi" id="CEF79428"/>
    </source>
</evidence>
<accession>A0A098DKF3</accession>
<protein>
    <submittedName>
        <fullName evidence="2">Chromosome 2, complete genome</fullName>
    </submittedName>
</protein>
<gene>
    <name evidence="2" type="ORF">FGRAMPH1_01T15255</name>
</gene>
<dbReference type="VEuPathDB" id="FungiDB:FGRAMPH1_01G15255"/>
<evidence type="ECO:0000256" key="1">
    <source>
        <dbReference type="SAM" id="SignalP"/>
    </source>
</evidence>
<organism evidence="2 4">
    <name type="scientific">Gibberella zeae (strain ATCC MYA-4620 / CBS 123657 / FGSC 9075 / NRRL 31084 / PH-1)</name>
    <name type="common">Wheat head blight fungus</name>
    <name type="synonym">Fusarium graminearum</name>
    <dbReference type="NCBI Taxonomy" id="229533"/>
    <lineage>
        <taxon>Eukaryota</taxon>
        <taxon>Fungi</taxon>
        <taxon>Dikarya</taxon>
        <taxon>Ascomycota</taxon>
        <taxon>Pezizomycotina</taxon>
        <taxon>Sordariomycetes</taxon>
        <taxon>Hypocreomycetidae</taxon>
        <taxon>Hypocreales</taxon>
        <taxon>Nectriaceae</taxon>
        <taxon>Fusarium</taxon>
    </lineage>
</organism>
<sequence length="107" mass="11893">MAASERVPRLLSLCLFFLLFEPGTGTEERGGGKMFELKLQSVLSILCSSSRTCSLIQTLWTNKCGRQSLSMIRKGRSPLFRKDTDKITDGSGLPVFPEHCVLQDDPI</sequence>
<reference evidence="3" key="4">
    <citation type="submission" date="2017-01" db="UniProtKB">
        <authorList>
            <consortium name="EnsemblFungi"/>
        </authorList>
    </citation>
    <scope>IDENTIFICATION</scope>
    <source>
        <strain evidence="3">PH-1 / ATCC MYA-4620 / FGSC 9075 / NRRL 31084</strain>
    </source>
</reference>
<feature type="chain" id="PRO_5010124793" evidence="1">
    <location>
        <begin position="26"/>
        <end position="107"/>
    </location>
</feature>
<name>I1S5Y8_GIBZE</name>